<feature type="transmembrane region" description="Helical" evidence="10">
    <location>
        <begin position="261"/>
        <end position="289"/>
    </location>
</feature>
<evidence type="ECO:0000256" key="5">
    <source>
        <dbReference type="ARBA" id="ARBA00022725"/>
    </source>
</evidence>
<dbReference type="VEuPathDB" id="VectorBase:GMOY007896"/>
<keyword evidence="8 10" id="KW-0675">Receptor</keyword>
<keyword evidence="2" id="KW-1003">Cell membrane</keyword>
<evidence type="ECO:0000256" key="10">
    <source>
        <dbReference type="RuleBase" id="RU351113"/>
    </source>
</evidence>
<evidence type="ECO:0000256" key="4">
    <source>
        <dbReference type="ARBA" id="ARBA00022692"/>
    </source>
</evidence>
<evidence type="ECO:0000256" key="8">
    <source>
        <dbReference type="ARBA" id="ARBA00023170"/>
    </source>
</evidence>
<evidence type="ECO:0000256" key="9">
    <source>
        <dbReference type="ARBA" id="ARBA00023224"/>
    </source>
</evidence>
<dbReference type="EMBL" id="CCAG010011631">
    <property type="status" value="NOT_ANNOTATED_CDS"/>
    <property type="molecule type" value="Genomic_DNA"/>
</dbReference>
<dbReference type="Proteomes" id="UP000092444">
    <property type="component" value="Unassembled WGS sequence"/>
</dbReference>
<evidence type="ECO:0000256" key="6">
    <source>
        <dbReference type="ARBA" id="ARBA00022989"/>
    </source>
</evidence>
<evidence type="ECO:0000256" key="2">
    <source>
        <dbReference type="ARBA" id="ARBA00022475"/>
    </source>
</evidence>
<keyword evidence="9 10" id="KW-0807">Transducer</keyword>
<keyword evidence="12" id="KW-1185">Reference proteome</keyword>
<keyword evidence="4 10" id="KW-0812">Transmembrane</keyword>
<dbReference type="GO" id="GO:0004984">
    <property type="term" value="F:olfactory receptor activity"/>
    <property type="evidence" value="ECO:0007669"/>
    <property type="project" value="InterPro"/>
</dbReference>
<feature type="transmembrane region" description="Helical" evidence="10">
    <location>
        <begin position="131"/>
        <end position="154"/>
    </location>
</feature>
<keyword evidence="3 10" id="KW-0716">Sensory transduction</keyword>
<keyword evidence="7 10" id="KW-0472">Membrane</keyword>
<feature type="transmembrane region" description="Helical" evidence="10">
    <location>
        <begin position="35"/>
        <end position="59"/>
    </location>
</feature>
<dbReference type="STRING" id="37546.A0A1B0G3J7"/>
<comment type="similarity">
    <text evidence="10">Belongs to the insect chemoreceptor superfamily. Heteromeric odorant receptor channel (TC 1.A.69) family.</text>
</comment>
<dbReference type="EnsemblMetazoa" id="GMOY007896-RA">
    <property type="protein sequence ID" value="GMOY007896-PA"/>
    <property type="gene ID" value="GMOY007896"/>
</dbReference>
<evidence type="ECO:0000313" key="11">
    <source>
        <dbReference type="EnsemblMetazoa" id="GMOY007896-PA"/>
    </source>
</evidence>
<evidence type="ECO:0000256" key="3">
    <source>
        <dbReference type="ARBA" id="ARBA00022606"/>
    </source>
</evidence>
<protein>
    <recommendedName>
        <fullName evidence="10">Odorant receptor</fullName>
    </recommendedName>
</protein>
<dbReference type="GO" id="GO:0005549">
    <property type="term" value="F:odorant binding"/>
    <property type="evidence" value="ECO:0007669"/>
    <property type="project" value="InterPro"/>
</dbReference>
<feature type="transmembrane region" description="Helical" evidence="10">
    <location>
        <begin position="174"/>
        <end position="196"/>
    </location>
</feature>
<dbReference type="GO" id="GO:0005886">
    <property type="term" value="C:plasma membrane"/>
    <property type="evidence" value="ECO:0007669"/>
    <property type="project" value="UniProtKB-SubCell"/>
</dbReference>
<dbReference type="PhylomeDB" id="A0A1B0G3J7"/>
<evidence type="ECO:0000313" key="12">
    <source>
        <dbReference type="Proteomes" id="UP000092444"/>
    </source>
</evidence>
<keyword evidence="5 10" id="KW-0552">Olfaction</keyword>
<accession>A0A1B0G3J7</accession>
<organism evidence="11 12">
    <name type="scientific">Glossina morsitans morsitans</name>
    <name type="common">Savannah tsetse fly</name>
    <dbReference type="NCBI Taxonomy" id="37546"/>
    <lineage>
        <taxon>Eukaryota</taxon>
        <taxon>Metazoa</taxon>
        <taxon>Ecdysozoa</taxon>
        <taxon>Arthropoda</taxon>
        <taxon>Hexapoda</taxon>
        <taxon>Insecta</taxon>
        <taxon>Pterygota</taxon>
        <taxon>Neoptera</taxon>
        <taxon>Endopterygota</taxon>
        <taxon>Diptera</taxon>
        <taxon>Brachycera</taxon>
        <taxon>Muscomorpha</taxon>
        <taxon>Hippoboscoidea</taxon>
        <taxon>Glossinidae</taxon>
        <taxon>Glossina</taxon>
    </lineage>
</organism>
<dbReference type="AlphaFoldDB" id="A0A1B0G3J7"/>
<comment type="caution">
    <text evidence="10">Lacks conserved residue(s) required for the propagation of feature annotation.</text>
</comment>
<evidence type="ECO:0000256" key="7">
    <source>
        <dbReference type="ARBA" id="ARBA00023136"/>
    </source>
</evidence>
<comment type="subcellular location">
    <subcellularLocation>
        <location evidence="1 10">Cell membrane</location>
        <topology evidence="1 10">Multi-pass membrane protein</topology>
    </subcellularLocation>
</comment>
<dbReference type="Pfam" id="PF02949">
    <property type="entry name" value="7tm_6"/>
    <property type="match status" value="1"/>
</dbReference>
<reference evidence="11" key="1">
    <citation type="submission" date="2020-05" db="UniProtKB">
        <authorList>
            <consortium name="EnsemblMetazoa"/>
        </authorList>
    </citation>
    <scope>IDENTIFICATION</scope>
    <source>
        <strain evidence="11">Yale</strain>
    </source>
</reference>
<keyword evidence="6 10" id="KW-1133">Transmembrane helix</keyword>
<name>A0A1B0G3J7_GLOMM</name>
<feature type="transmembrane region" description="Helical" evidence="10">
    <location>
        <begin position="295"/>
        <end position="313"/>
    </location>
</feature>
<sequence length="385" mass="44571">MKLYSERYQEILNVSVTLLKLCGINIFAKNFRMNLITWFIIGIIGLYFILFTYTVYVGIQNDWSIVLKVITMSTTATQGLIKLQNFLCNPKTLRKLAEELEEVYLEYERRTNQKYPKYLQRSIALIKRINYAVLAFCLIALSTVIVWPLIFSYVKGEKLLVGSMRIPCVDDKNGWGFIIHFALQSVMLIIGAYGNFAADSYCFLLLAHTSLFKDLLYCKFQDLNEILQQYPRNSLRSKPLLQDILKWHQKHVLFIETASSIYFWVILVQISTAVTGIVTTLVCQFLGIYPTAVGYLIYCAVLFYIYCGIGNLYERVNEEVINIICDSLWYELTIDEQKLILFMLHKSQTVEGLTIGNLIPLSLNTALKLTRFMYTLSMMLLQFLD</sequence>
<dbReference type="GO" id="GO:0007165">
    <property type="term" value="P:signal transduction"/>
    <property type="evidence" value="ECO:0007669"/>
    <property type="project" value="UniProtKB-KW"/>
</dbReference>
<dbReference type="InterPro" id="IPR004117">
    <property type="entry name" value="7tm6_olfct_rcpt"/>
</dbReference>
<dbReference type="PANTHER" id="PTHR21137">
    <property type="entry name" value="ODORANT RECEPTOR"/>
    <property type="match status" value="1"/>
</dbReference>
<evidence type="ECO:0000256" key="1">
    <source>
        <dbReference type="ARBA" id="ARBA00004651"/>
    </source>
</evidence>
<dbReference type="PANTHER" id="PTHR21137:SF35">
    <property type="entry name" value="ODORANT RECEPTOR 19A-RELATED"/>
    <property type="match status" value="1"/>
</dbReference>
<proteinExistence type="inferred from homology"/>